<dbReference type="InterPro" id="IPR018490">
    <property type="entry name" value="cNMP-bd_dom_sf"/>
</dbReference>
<comment type="caution">
    <text evidence="2">The sequence shown here is derived from an EMBL/GenBank/DDBJ whole genome shotgun (WGS) entry which is preliminary data.</text>
</comment>
<keyword evidence="3" id="KW-1185">Reference proteome</keyword>
<dbReference type="InterPro" id="IPR014710">
    <property type="entry name" value="RmlC-like_jellyroll"/>
</dbReference>
<evidence type="ECO:0000313" key="2">
    <source>
        <dbReference type="EMBL" id="MRW94911.1"/>
    </source>
</evidence>
<name>A0A6I2L9I3_9BURK</name>
<dbReference type="GO" id="GO:0003700">
    <property type="term" value="F:DNA-binding transcription factor activity"/>
    <property type="evidence" value="ECO:0007669"/>
    <property type="project" value="TreeGrafter"/>
</dbReference>
<dbReference type="Proteomes" id="UP000433309">
    <property type="component" value="Unassembled WGS sequence"/>
</dbReference>
<sequence>MVRKVLSILGQLSDTDVEWIVQHGHQFHCAAGQILIRAGQRPSMLYFLLEGAVLVTLPTGAELARLGVGEILGEMSLVDKQAPTANVTATQPTIFLAVEQDKLHAKMEQDALFAAHMYRAIACFLSMRMRSTISNLGFGKAEQTLDDEIELDEEILDKLHLAGARFERMLAVLR</sequence>
<dbReference type="SUPFAM" id="SSF51206">
    <property type="entry name" value="cAMP-binding domain-like"/>
    <property type="match status" value="1"/>
</dbReference>
<dbReference type="InterPro" id="IPR050397">
    <property type="entry name" value="Env_Response_Regulators"/>
</dbReference>
<protein>
    <submittedName>
        <fullName evidence="2">Cyclic nucleotide-binding domain-containing protein</fullName>
    </submittedName>
</protein>
<dbReference type="PANTHER" id="PTHR24567:SF74">
    <property type="entry name" value="HTH-TYPE TRANSCRIPTIONAL REGULATOR ARCR"/>
    <property type="match status" value="1"/>
</dbReference>
<gene>
    <name evidence="2" type="ORF">GJ699_33685</name>
</gene>
<feature type="domain" description="Cyclic nucleotide-binding" evidence="1">
    <location>
        <begin position="8"/>
        <end position="103"/>
    </location>
</feature>
<proteinExistence type="predicted"/>
<accession>A0A6I2L9I3</accession>
<dbReference type="Gene3D" id="2.60.120.10">
    <property type="entry name" value="Jelly Rolls"/>
    <property type="match status" value="1"/>
</dbReference>
<dbReference type="Pfam" id="PF00027">
    <property type="entry name" value="cNMP_binding"/>
    <property type="match status" value="1"/>
</dbReference>
<organism evidence="2 3">
    <name type="scientific">Duganella guangzhouensis</name>
    <dbReference type="NCBI Taxonomy" id="2666084"/>
    <lineage>
        <taxon>Bacteria</taxon>
        <taxon>Pseudomonadati</taxon>
        <taxon>Pseudomonadota</taxon>
        <taxon>Betaproteobacteria</taxon>
        <taxon>Burkholderiales</taxon>
        <taxon>Oxalobacteraceae</taxon>
        <taxon>Telluria group</taxon>
        <taxon>Duganella</taxon>
    </lineage>
</organism>
<dbReference type="SMART" id="SM00100">
    <property type="entry name" value="cNMP"/>
    <property type="match status" value="1"/>
</dbReference>
<dbReference type="InterPro" id="IPR000595">
    <property type="entry name" value="cNMP-bd_dom"/>
</dbReference>
<dbReference type="EMBL" id="WKJK01000047">
    <property type="protein sequence ID" value="MRW94911.1"/>
    <property type="molecule type" value="Genomic_DNA"/>
</dbReference>
<dbReference type="RefSeq" id="WP_154383778.1">
    <property type="nucleotide sequence ID" value="NZ_WKJK01000047.1"/>
</dbReference>
<dbReference type="CDD" id="cd00038">
    <property type="entry name" value="CAP_ED"/>
    <property type="match status" value="1"/>
</dbReference>
<evidence type="ECO:0000313" key="3">
    <source>
        <dbReference type="Proteomes" id="UP000433309"/>
    </source>
</evidence>
<evidence type="ECO:0000259" key="1">
    <source>
        <dbReference type="PROSITE" id="PS50042"/>
    </source>
</evidence>
<reference evidence="2 3" key="1">
    <citation type="submission" date="2019-11" db="EMBL/GenBank/DDBJ databases">
        <title>Novel species isolated from a subtropical stream in China.</title>
        <authorList>
            <person name="Lu H."/>
        </authorList>
    </citation>
    <scope>NUCLEOTIDE SEQUENCE [LARGE SCALE GENOMIC DNA]</scope>
    <source>
        <strain evidence="2 3">FT80W</strain>
    </source>
</reference>
<dbReference type="AlphaFoldDB" id="A0A6I2L9I3"/>
<dbReference type="PANTHER" id="PTHR24567">
    <property type="entry name" value="CRP FAMILY TRANSCRIPTIONAL REGULATORY PROTEIN"/>
    <property type="match status" value="1"/>
</dbReference>
<dbReference type="GO" id="GO:0005829">
    <property type="term" value="C:cytosol"/>
    <property type="evidence" value="ECO:0007669"/>
    <property type="project" value="TreeGrafter"/>
</dbReference>
<dbReference type="PROSITE" id="PS50042">
    <property type="entry name" value="CNMP_BINDING_3"/>
    <property type="match status" value="1"/>
</dbReference>